<evidence type="ECO:0000256" key="4">
    <source>
        <dbReference type="ARBA" id="ARBA00022692"/>
    </source>
</evidence>
<feature type="transmembrane region" description="Helical" evidence="7">
    <location>
        <begin position="194"/>
        <end position="212"/>
    </location>
</feature>
<feature type="domain" description="Cation efflux protein cytoplasmic" evidence="9">
    <location>
        <begin position="223"/>
        <end position="301"/>
    </location>
</feature>
<evidence type="ECO:0000313" key="10">
    <source>
        <dbReference type="EMBL" id="PTD95599.1"/>
    </source>
</evidence>
<feature type="domain" description="Cation efflux protein transmembrane" evidence="8">
    <location>
        <begin position="26"/>
        <end position="219"/>
    </location>
</feature>
<keyword evidence="6 7" id="KW-0472">Membrane</keyword>
<keyword evidence="3" id="KW-0813">Transport</keyword>
<reference evidence="10 11" key="1">
    <citation type="submission" date="2018-03" db="EMBL/GenBank/DDBJ databases">
        <authorList>
            <person name="Keele B.F."/>
        </authorList>
    </citation>
    <scope>NUCLEOTIDE SEQUENCE [LARGE SCALE GENOMIC DNA]</scope>
    <source>
        <strain evidence="10 11">D20</strain>
    </source>
</reference>
<name>A0A2T4ICU9_9RHOO</name>
<dbReference type="NCBIfam" id="TIGR01297">
    <property type="entry name" value="CDF"/>
    <property type="match status" value="1"/>
</dbReference>
<dbReference type="PANTHER" id="PTHR43840:SF15">
    <property type="entry name" value="MITOCHONDRIAL METAL TRANSPORTER 1-RELATED"/>
    <property type="match status" value="1"/>
</dbReference>
<evidence type="ECO:0000256" key="6">
    <source>
        <dbReference type="ARBA" id="ARBA00023136"/>
    </source>
</evidence>
<dbReference type="InterPro" id="IPR002524">
    <property type="entry name" value="Cation_efflux"/>
</dbReference>
<dbReference type="Gene3D" id="3.30.70.1350">
    <property type="entry name" value="Cation efflux protein, cytoplasmic domain"/>
    <property type="match status" value="1"/>
</dbReference>
<protein>
    <submittedName>
        <fullName evidence="10">Cation-efflux pump</fullName>
    </submittedName>
</protein>
<dbReference type="GO" id="GO:0008324">
    <property type="term" value="F:monoatomic cation transmembrane transporter activity"/>
    <property type="evidence" value="ECO:0007669"/>
    <property type="project" value="InterPro"/>
</dbReference>
<feature type="transmembrane region" description="Helical" evidence="7">
    <location>
        <begin position="126"/>
        <end position="149"/>
    </location>
</feature>
<dbReference type="GO" id="GO:0016020">
    <property type="term" value="C:membrane"/>
    <property type="evidence" value="ECO:0007669"/>
    <property type="project" value="UniProtKB-SubCell"/>
</dbReference>
<evidence type="ECO:0000256" key="2">
    <source>
        <dbReference type="ARBA" id="ARBA00008114"/>
    </source>
</evidence>
<evidence type="ECO:0000256" key="1">
    <source>
        <dbReference type="ARBA" id="ARBA00004141"/>
    </source>
</evidence>
<dbReference type="Pfam" id="PF16916">
    <property type="entry name" value="ZT_dimer"/>
    <property type="match status" value="1"/>
</dbReference>
<comment type="similarity">
    <text evidence="2">Belongs to the cation diffusion facilitator (CDF) transporter (TC 2.A.4) family.</text>
</comment>
<feature type="transmembrane region" description="Helical" evidence="7">
    <location>
        <begin position="93"/>
        <end position="114"/>
    </location>
</feature>
<dbReference type="InterPro" id="IPR058533">
    <property type="entry name" value="Cation_efflux_TM"/>
</dbReference>
<evidence type="ECO:0000313" key="11">
    <source>
        <dbReference type="Proteomes" id="UP000241193"/>
    </source>
</evidence>
<organism evidence="10 11">
    <name type="scientific">Pseudothauera lacus</name>
    <dbReference type="NCBI Taxonomy" id="2136175"/>
    <lineage>
        <taxon>Bacteria</taxon>
        <taxon>Pseudomonadati</taxon>
        <taxon>Pseudomonadota</taxon>
        <taxon>Betaproteobacteria</taxon>
        <taxon>Rhodocyclales</taxon>
        <taxon>Zoogloeaceae</taxon>
        <taxon>Pseudothauera</taxon>
    </lineage>
</organism>
<dbReference type="AlphaFoldDB" id="A0A2T4ICU9"/>
<dbReference type="EMBL" id="PZKC01000012">
    <property type="protein sequence ID" value="PTD95599.1"/>
    <property type="molecule type" value="Genomic_DNA"/>
</dbReference>
<gene>
    <name evidence="10" type="ORF">C8261_13590</name>
</gene>
<evidence type="ECO:0000256" key="7">
    <source>
        <dbReference type="SAM" id="Phobius"/>
    </source>
</evidence>
<sequence length="389" mass="41617">MPHPLPSPTTPAASQERGRAVQRVTLVAIVTNTLLAIGQVIVGLAANAFSLVADAAHTLSDLITDLMVLVAARRGADPADKNHPYGHGRIETAATLVLGAVLGAVGVGFLWSSGLRLQNMEALPEIHGAALAMALLTLFAKEGLFRYTLRAARRLRAPVLEANAWHARSDAASSLVVAAGIGGSLAGYPFLEPLAAAVVGFLILSMGLRLCWRALRELIDTGLPEAELQRLRATITATPGVVGLHDLRTRRMADKVLCDAHVLVDPRISVSEGHHISDAVYLRVRAAHPEVQEVLVHIDPEDDGVLQNMAPGPLPGRPEVEALVSELLAPLALEPRRVQLHYLGDRVEIEVLLPEVPPAGLHALKERARCAIADRPAFRRITFHAHIAP</sequence>
<dbReference type="FunFam" id="1.20.1510.10:FF:000006">
    <property type="entry name" value="Divalent cation efflux transporter"/>
    <property type="match status" value="1"/>
</dbReference>
<reference evidence="10 11" key="2">
    <citation type="submission" date="2018-04" db="EMBL/GenBank/DDBJ databases">
        <title>Thauera lacus sp. nov., isolated from an saline lake in Inner Mongolia, China.</title>
        <authorList>
            <person name="Liang Q.-Y."/>
        </authorList>
    </citation>
    <scope>NUCLEOTIDE SEQUENCE [LARGE SCALE GENOMIC DNA]</scope>
    <source>
        <strain evidence="10 11">D20</strain>
    </source>
</reference>
<dbReference type="Pfam" id="PF01545">
    <property type="entry name" value="Cation_efflux"/>
    <property type="match status" value="1"/>
</dbReference>
<comment type="subcellular location">
    <subcellularLocation>
        <location evidence="1">Membrane</location>
        <topology evidence="1">Multi-pass membrane protein</topology>
    </subcellularLocation>
</comment>
<dbReference type="OrthoDB" id="9806522at2"/>
<evidence type="ECO:0000256" key="3">
    <source>
        <dbReference type="ARBA" id="ARBA00022448"/>
    </source>
</evidence>
<evidence type="ECO:0000256" key="5">
    <source>
        <dbReference type="ARBA" id="ARBA00022989"/>
    </source>
</evidence>
<feature type="transmembrane region" description="Helical" evidence="7">
    <location>
        <begin position="24"/>
        <end position="49"/>
    </location>
</feature>
<keyword evidence="11" id="KW-1185">Reference proteome</keyword>
<dbReference type="InterPro" id="IPR027469">
    <property type="entry name" value="Cation_efflux_TMD_sf"/>
</dbReference>
<dbReference type="SUPFAM" id="SSF161111">
    <property type="entry name" value="Cation efflux protein transmembrane domain-like"/>
    <property type="match status" value="1"/>
</dbReference>
<dbReference type="Gene3D" id="1.20.1510.10">
    <property type="entry name" value="Cation efflux protein transmembrane domain"/>
    <property type="match status" value="1"/>
</dbReference>
<keyword evidence="5 7" id="KW-1133">Transmembrane helix</keyword>
<dbReference type="Proteomes" id="UP000241193">
    <property type="component" value="Unassembled WGS sequence"/>
</dbReference>
<dbReference type="InterPro" id="IPR036837">
    <property type="entry name" value="Cation_efflux_CTD_sf"/>
</dbReference>
<dbReference type="InterPro" id="IPR050291">
    <property type="entry name" value="CDF_Transporter"/>
</dbReference>
<evidence type="ECO:0000259" key="9">
    <source>
        <dbReference type="Pfam" id="PF16916"/>
    </source>
</evidence>
<dbReference type="PANTHER" id="PTHR43840">
    <property type="entry name" value="MITOCHONDRIAL METAL TRANSPORTER 1-RELATED"/>
    <property type="match status" value="1"/>
</dbReference>
<dbReference type="InterPro" id="IPR027470">
    <property type="entry name" value="Cation_efflux_CTD"/>
</dbReference>
<proteinExistence type="inferred from homology"/>
<comment type="caution">
    <text evidence="10">The sequence shown here is derived from an EMBL/GenBank/DDBJ whole genome shotgun (WGS) entry which is preliminary data.</text>
</comment>
<evidence type="ECO:0000259" key="8">
    <source>
        <dbReference type="Pfam" id="PF01545"/>
    </source>
</evidence>
<keyword evidence="4 7" id="KW-0812">Transmembrane</keyword>
<dbReference type="SUPFAM" id="SSF160240">
    <property type="entry name" value="Cation efflux protein cytoplasmic domain-like"/>
    <property type="match status" value="1"/>
</dbReference>
<dbReference type="RefSeq" id="WP_107494381.1">
    <property type="nucleotide sequence ID" value="NZ_PZKC01000012.1"/>
</dbReference>
<accession>A0A2T4ICU9</accession>